<proteinExistence type="predicted"/>
<gene>
    <name evidence="1" type="ORF">MLD38_020057</name>
</gene>
<sequence length="134" mass="14787">MQSPPPRGVFRTNSGTIPPGVFQVQQHSSGDELPQIRHPSNPAATGPQRRLVPNFFKTQIQPSDPDPATPTASSSPRRHKSRRFQTQPTSTPPDPANKILLPRPPFLRSFLPGNCLFGLAGSSFLKKKREDQEV</sequence>
<evidence type="ECO:0000313" key="1">
    <source>
        <dbReference type="EMBL" id="KAI4363895.1"/>
    </source>
</evidence>
<accession>A0ACB9QBY0</accession>
<keyword evidence="2" id="KW-1185">Reference proteome</keyword>
<dbReference type="Proteomes" id="UP001057402">
    <property type="component" value="Chromosome 6"/>
</dbReference>
<comment type="caution">
    <text evidence="1">The sequence shown here is derived from an EMBL/GenBank/DDBJ whole genome shotgun (WGS) entry which is preliminary data.</text>
</comment>
<evidence type="ECO:0000313" key="2">
    <source>
        <dbReference type="Proteomes" id="UP001057402"/>
    </source>
</evidence>
<protein>
    <submittedName>
        <fullName evidence="1">Uncharacterized protein</fullName>
    </submittedName>
</protein>
<organism evidence="1 2">
    <name type="scientific">Melastoma candidum</name>
    <dbReference type="NCBI Taxonomy" id="119954"/>
    <lineage>
        <taxon>Eukaryota</taxon>
        <taxon>Viridiplantae</taxon>
        <taxon>Streptophyta</taxon>
        <taxon>Embryophyta</taxon>
        <taxon>Tracheophyta</taxon>
        <taxon>Spermatophyta</taxon>
        <taxon>Magnoliopsida</taxon>
        <taxon>eudicotyledons</taxon>
        <taxon>Gunneridae</taxon>
        <taxon>Pentapetalae</taxon>
        <taxon>rosids</taxon>
        <taxon>malvids</taxon>
        <taxon>Myrtales</taxon>
        <taxon>Melastomataceae</taxon>
        <taxon>Melastomatoideae</taxon>
        <taxon>Melastomateae</taxon>
        <taxon>Melastoma</taxon>
    </lineage>
</organism>
<name>A0ACB9QBY0_9MYRT</name>
<dbReference type="EMBL" id="CM042885">
    <property type="protein sequence ID" value="KAI4363895.1"/>
    <property type="molecule type" value="Genomic_DNA"/>
</dbReference>
<reference evidence="2" key="1">
    <citation type="journal article" date="2023" name="Front. Plant Sci.">
        <title>Chromosomal-level genome assembly of Melastoma candidum provides insights into trichome evolution.</title>
        <authorList>
            <person name="Zhong Y."/>
            <person name="Wu W."/>
            <person name="Sun C."/>
            <person name="Zou P."/>
            <person name="Liu Y."/>
            <person name="Dai S."/>
            <person name="Zhou R."/>
        </authorList>
    </citation>
    <scope>NUCLEOTIDE SEQUENCE [LARGE SCALE GENOMIC DNA]</scope>
</reference>